<dbReference type="Proteomes" id="UP000694417">
    <property type="component" value="Unplaced"/>
</dbReference>
<name>A0A8D2HRU5_UROPR</name>
<dbReference type="AlphaFoldDB" id="A0A8D2HRU5"/>
<feature type="region of interest" description="Disordered" evidence="1">
    <location>
        <begin position="1"/>
        <end position="43"/>
    </location>
</feature>
<reference evidence="2" key="2">
    <citation type="submission" date="2025-09" db="UniProtKB">
        <authorList>
            <consortium name="Ensembl"/>
        </authorList>
    </citation>
    <scope>IDENTIFICATION</scope>
</reference>
<dbReference type="GeneTree" id="ENSGT01030000240111"/>
<dbReference type="Ensembl" id="ENSUPAT00010020921.1">
    <property type="protein sequence ID" value="ENSUPAP00010018364.1"/>
    <property type="gene ID" value="ENSUPAG00010014593.1"/>
</dbReference>
<feature type="compositionally biased region" description="Polar residues" evidence="1">
    <location>
        <begin position="1"/>
        <end position="19"/>
    </location>
</feature>
<protein>
    <submittedName>
        <fullName evidence="2">Uncharacterized protein</fullName>
    </submittedName>
</protein>
<evidence type="ECO:0000313" key="3">
    <source>
        <dbReference type="Proteomes" id="UP000694417"/>
    </source>
</evidence>
<reference evidence="2" key="1">
    <citation type="submission" date="2025-08" db="UniProtKB">
        <authorList>
            <consortium name="Ensembl"/>
        </authorList>
    </citation>
    <scope>IDENTIFICATION</scope>
</reference>
<organism evidence="2 3">
    <name type="scientific">Urocitellus parryii</name>
    <name type="common">Arctic ground squirrel</name>
    <name type="synonym">Spermophilus parryii</name>
    <dbReference type="NCBI Taxonomy" id="9999"/>
    <lineage>
        <taxon>Eukaryota</taxon>
        <taxon>Metazoa</taxon>
        <taxon>Chordata</taxon>
        <taxon>Craniata</taxon>
        <taxon>Vertebrata</taxon>
        <taxon>Euteleostomi</taxon>
        <taxon>Mammalia</taxon>
        <taxon>Eutheria</taxon>
        <taxon>Euarchontoglires</taxon>
        <taxon>Glires</taxon>
        <taxon>Rodentia</taxon>
        <taxon>Sciuromorpha</taxon>
        <taxon>Sciuridae</taxon>
        <taxon>Xerinae</taxon>
        <taxon>Marmotini</taxon>
        <taxon>Urocitellus</taxon>
    </lineage>
</organism>
<accession>A0A8D2HRU5</accession>
<evidence type="ECO:0000256" key="1">
    <source>
        <dbReference type="SAM" id="MobiDB-lite"/>
    </source>
</evidence>
<proteinExistence type="predicted"/>
<keyword evidence="3" id="KW-1185">Reference proteome</keyword>
<evidence type="ECO:0000313" key="2">
    <source>
        <dbReference type="Ensembl" id="ENSUPAP00010018364.1"/>
    </source>
</evidence>
<sequence length="133" mass="14836">IEKSSPEQTSLVEEGQPQTCKEAASGIEPDTTATTSPSSFKEKELEFQPLTTQLEVERQIVVSHLERCRLAAKSPSMLPPAQLSHFLGDQQMCHILSISKQILSCRLCSPQQLSHQDRAITRDPLFTRTDFSP</sequence>